<dbReference type="Proteomes" id="UP001143856">
    <property type="component" value="Unassembled WGS sequence"/>
</dbReference>
<gene>
    <name evidence="1" type="ORF">NUW58_g8908</name>
</gene>
<reference evidence="1" key="1">
    <citation type="submission" date="2022-10" db="EMBL/GenBank/DDBJ databases">
        <title>Genome Sequence of Xylaria curta.</title>
        <authorList>
            <person name="Buettner E."/>
        </authorList>
    </citation>
    <scope>NUCLEOTIDE SEQUENCE</scope>
    <source>
        <strain evidence="1">Babe10</strain>
    </source>
</reference>
<comment type="caution">
    <text evidence="1">The sequence shown here is derived from an EMBL/GenBank/DDBJ whole genome shotgun (WGS) entry which is preliminary data.</text>
</comment>
<dbReference type="EMBL" id="JAPDGR010002926">
    <property type="protein sequence ID" value="KAJ2973558.1"/>
    <property type="molecule type" value="Genomic_DNA"/>
</dbReference>
<evidence type="ECO:0000313" key="1">
    <source>
        <dbReference type="EMBL" id="KAJ2973558.1"/>
    </source>
</evidence>
<name>A0ACC1N3H5_9PEZI</name>
<evidence type="ECO:0000313" key="2">
    <source>
        <dbReference type="Proteomes" id="UP001143856"/>
    </source>
</evidence>
<accession>A0ACC1N3H5</accession>
<organism evidence="1 2">
    <name type="scientific">Xylaria curta</name>
    <dbReference type="NCBI Taxonomy" id="42375"/>
    <lineage>
        <taxon>Eukaryota</taxon>
        <taxon>Fungi</taxon>
        <taxon>Dikarya</taxon>
        <taxon>Ascomycota</taxon>
        <taxon>Pezizomycotina</taxon>
        <taxon>Sordariomycetes</taxon>
        <taxon>Xylariomycetidae</taxon>
        <taxon>Xylariales</taxon>
        <taxon>Xylariaceae</taxon>
        <taxon>Xylaria</taxon>
    </lineage>
</organism>
<keyword evidence="2" id="KW-1185">Reference proteome</keyword>
<proteinExistence type="predicted"/>
<sequence>MLTPLSVGSPYGGGERGPYIISRNSLGPTSLPEKMKAVVGYNYQRLRGRVNSLVAGSPKPSVDLNRGNSQFGLPDTPASRSTSRAGLANNGAMTTKDRFVDWWGRLTEDGNFNWKLGNDPKSGRLNNGTYTSKSNMSQTRKLGSQPDFLTLLSMDEKQQQQGAASSNPRRSQSLGNDHFLDQAPRYTRGRN</sequence>
<protein>
    <submittedName>
        <fullName evidence="1">Uncharacterized protein</fullName>
    </submittedName>
</protein>